<evidence type="ECO:0000313" key="1">
    <source>
        <dbReference type="EMBL" id="CAD8135852.1"/>
    </source>
</evidence>
<reference evidence="1" key="1">
    <citation type="submission" date="2021-01" db="EMBL/GenBank/DDBJ databases">
        <authorList>
            <consortium name="Genoscope - CEA"/>
            <person name="William W."/>
        </authorList>
    </citation>
    <scope>NUCLEOTIDE SEQUENCE</scope>
</reference>
<dbReference type="PANTHER" id="PTHR39767:SF2">
    <property type="entry name" value="CHROMOSOME UNDETERMINED SCAFFOLD_1, WHOLE GENOME SHOTGUN SEQUENCE"/>
    <property type="match status" value="1"/>
</dbReference>
<dbReference type="AlphaFoldDB" id="A0A8S1S8S0"/>
<name>A0A8S1S8S0_9CILI</name>
<gene>
    <name evidence="1" type="ORF">PPENT_87.1.T0040454</name>
</gene>
<proteinExistence type="predicted"/>
<dbReference type="Proteomes" id="UP000689195">
    <property type="component" value="Unassembled WGS sequence"/>
</dbReference>
<evidence type="ECO:0000313" key="2">
    <source>
        <dbReference type="Proteomes" id="UP000689195"/>
    </source>
</evidence>
<dbReference type="PANTHER" id="PTHR39767">
    <property type="entry name" value="CALCIUM/CALMODULIN-BINDING MEMBRANE PROTEIN PCM4-RELATED"/>
    <property type="match status" value="1"/>
</dbReference>
<keyword evidence="2" id="KW-1185">Reference proteome</keyword>
<dbReference type="EMBL" id="CAJJDO010000004">
    <property type="protein sequence ID" value="CAD8135852.1"/>
    <property type="molecule type" value="Genomic_DNA"/>
</dbReference>
<accession>A0A8S1S8S0</accession>
<comment type="caution">
    <text evidence="1">The sequence shown here is derived from an EMBL/GenBank/DDBJ whole genome shotgun (WGS) entry which is preliminary data.</text>
</comment>
<organism evidence="1 2">
    <name type="scientific">Paramecium pentaurelia</name>
    <dbReference type="NCBI Taxonomy" id="43138"/>
    <lineage>
        <taxon>Eukaryota</taxon>
        <taxon>Sar</taxon>
        <taxon>Alveolata</taxon>
        <taxon>Ciliophora</taxon>
        <taxon>Intramacronucleata</taxon>
        <taxon>Oligohymenophorea</taxon>
        <taxon>Peniculida</taxon>
        <taxon>Parameciidae</taxon>
        <taxon>Paramecium</taxon>
    </lineage>
</organism>
<protein>
    <submittedName>
        <fullName evidence="1">Uncharacterized protein</fullName>
    </submittedName>
</protein>
<sequence>MAILICSQYRSNNARLIKTIILLTMIHNITNKKVVYSKLSGAFTFADNDWFQFNTYSALFTVITCGTSNILSVNNYSKIDNSMFTRIFKLEPHYQITFSFKFWRIDTWDNKLFEVFADLENQYSRSFSDSDTTTNICQVSSISDSVIDVSIIIQHSNPTLQIILKGQGSFWGISDFELAIDECAPGCDSCNQSQCFNQKLVPISIQWITMDMFSTQIGCLDYRYDWTY</sequence>